<accession>A0A9X0DE47</accession>
<proteinExistence type="predicted"/>
<keyword evidence="1" id="KW-0812">Transmembrane</keyword>
<dbReference type="EMBL" id="MU825396">
    <property type="protein sequence ID" value="KAJ7394649.1"/>
    <property type="molecule type" value="Genomic_DNA"/>
</dbReference>
<name>A0A9X0DE47_9CNID</name>
<keyword evidence="1" id="KW-0472">Membrane</keyword>
<gene>
    <name evidence="2" type="ORF">OS493_000469</name>
</gene>
<feature type="transmembrane region" description="Helical" evidence="1">
    <location>
        <begin position="190"/>
        <end position="214"/>
    </location>
</feature>
<evidence type="ECO:0000313" key="2">
    <source>
        <dbReference type="EMBL" id="KAJ7394649.1"/>
    </source>
</evidence>
<comment type="caution">
    <text evidence="2">The sequence shown here is derived from an EMBL/GenBank/DDBJ whole genome shotgun (WGS) entry which is preliminary data.</text>
</comment>
<keyword evidence="1" id="KW-1133">Transmembrane helix</keyword>
<evidence type="ECO:0000313" key="3">
    <source>
        <dbReference type="Proteomes" id="UP001163046"/>
    </source>
</evidence>
<organism evidence="2 3">
    <name type="scientific">Desmophyllum pertusum</name>
    <dbReference type="NCBI Taxonomy" id="174260"/>
    <lineage>
        <taxon>Eukaryota</taxon>
        <taxon>Metazoa</taxon>
        <taxon>Cnidaria</taxon>
        <taxon>Anthozoa</taxon>
        <taxon>Hexacorallia</taxon>
        <taxon>Scleractinia</taxon>
        <taxon>Caryophylliina</taxon>
        <taxon>Caryophylliidae</taxon>
        <taxon>Desmophyllum</taxon>
    </lineage>
</organism>
<sequence>MKAFTKHFYHRFSSHNSETNLTITVCCVQFGGILYRNCSAAESSIRILLPSFGDLKMLCRQLLIFTALLAAVSATSKDRCHVVVSNTCLQHCNNRSCDCGVTDGNHAYTNCDQACTDAKCMAITCSSGTCYQKCHNCHMECTSDVGFCRQRCLSGACSFKCNARHCEQECDGENCYNTVPDNCQIIVPRFYLVLLAGFLLAIIVLSCLLLVYPFSNTDCCPSMRVSRGARYSKLRNFSDSVESVNSL</sequence>
<keyword evidence="3" id="KW-1185">Reference proteome</keyword>
<dbReference type="AlphaFoldDB" id="A0A9X0DE47"/>
<dbReference type="Proteomes" id="UP001163046">
    <property type="component" value="Unassembled WGS sequence"/>
</dbReference>
<dbReference type="OrthoDB" id="5960735at2759"/>
<reference evidence="2" key="1">
    <citation type="submission" date="2023-01" db="EMBL/GenBank/DDBJ databases">
        <title>Genome assembly of the deep-sea coral Lophelia pertusa.</title>
        <authorList>
            <person name="Herrera S."/>
            <person name="Cordes E."/>
        </authorList>
    </citation>
    <scope>NUCLEOTIDE SEQUENCE</scope>
    <source>
        <strain evidence="2">USNM1676648</strain>
        <tissue evidence="2">Polyp</tissue>
    </source>
</reference>
<protein>
    <submittedName>
        <fullName evidence="2">Uncharacterized protein</fullName>
    </submittedName>
</protein>
<evidence type="ECO:0000256" key="1">
    <source>
        <dbReference type="SAM" id="Phobius"/>
    </source>
</evidence>